<name>A0A504Y1K2_LEIDO</name>
<comment type="caution">
    <text evidence="3">The sequence shown here is derived from an EMBL/GenBank/DDBJ whole genome shotgun (WGS) entry which is preliminary data.</text>
</comment>
<organism evidence="3 5">
    <name type="scientific">Leishmania donovani</name>
    <dbReference type="NCBI Taxonomy" id="5661"/>
    <lineage>
        <taxon>Eukaryota</taxon>
        <taxon>Discoba</taxon>
        <taxon>Euglenozoa</taxon>
        <taxon>Kinetoplastea</taxon>
        <taxon>Metakinetoplastina</taxon>
        <taxon>Trypanosomatida</taxon>
        <taxon>Trypanosomatidae</taxon>
        <taxon>Leishmaniinae</taxon>
        <taxon>Leishmania</taxon>
    </lineage>
</organism>
<dbReference type="VEuPathDB" id="TriTrypDB:LdCL_180005900"/>
<reference evidence="4" key="2">
    <citation type="submission" date="2019-02" db="EMBL/GenBank/DDBJ databases">
        <title>FDA dAtabase for Regulatory Grade micrObial Sequences (FDA-ARGOS): Supporting development and validation of Infectious Disease Dx tests.</title>
        <authorList>
            <person name="Duncan R."/>
            <person name="Fisher C."/>
            <person name="Tallon L."/>
            <person name="Sadzewicz L."/>
            <person name="Sengamalay N."/>
            <person name="Ott S."/>
            <person name="Godinez A."/>
            <person name="Nagaraj S."/>
            <person name="Vavikolanu K."/>
            <person name="Nadendla S."/>
            <person name="Aluvathingal J."/>
            <person name="Sichtig H."/>
        </authorList>
    </citation>
    <scope>NUCLEOTIDE SEQUENCE [LARGE SCALE GENOMIC DNA]</scope>
    <source>
        <strain evidence="4">FDAARGOS_361</strain>
    </source>
</reference>
<sequence length="420" mass="46287">MSLLVCSEECSLAEFSQKHQLSPHTLWLPLRAALPSRAGVKSTVAVDPRTPIALLETATDTILLDKRAICVKLQVANAVRCEETTVVVDPAAVPAGCEVFVRWSRPGGKKLRANTLVLHYDVQNATDTLARSSVSRLKRSRVDDNDSSVGASSLAGSLQGKQSRLSLVQQSTEDLQRRLSAAVGALGGQLSPRSTQILQSTLASMRHRQTQPPLHFVMPSDATVLEAAGVTWARSNRRILSRVFRSATSEERSEASKYSDGSRQLRFYFIEDEEEELLLKDEVLADMNTFAERGFRIVFLEHYPVLHHGSRYTVEQTLAPVVRLCRKGCPNLTVTVVLSAMSCVTAAQKQGLELSLVLPQAGLLTFFISELNTSFLPDPKTAAVVGSSDRGSEFLNKLHVEFARNASLTYVDEKELRRQR</sequence>
<feature type="region of interest" description="Disordered" evidence="1">
    <location>
        <begin position="133"/>
        <end position="155"/>
    </location>
</feature>
<accession>A0A504Y1K2</accession>
<reference evidence="5" key="1">
    <citation type="submission" date="2019-02" db="EMBL/GenBank/DDBJ databases">
        <title>FDA dAtabase for Regulatory Grade micrObial Sequences (FDA-ARGOS): Supporting development and validation of Infectious Disease Dx tests.</title>
        <authorList>
            <person name="Duncan R."/>
            <person name="Fisher C."/>
            <person name="Tallon L."/>
            <person name="Sadzewicz L."/>
            <person name="Sengamalay N."/>
            <person name="Ott S."/>
            <person name="Godinez A."/>
            <person name="Nagaraj S."/>
            <person name="Vavikolanu K."/>
            <person name="Vyas G."/>
            <person name="Nadendla S."/>
            <person name="Aluvathingal J."/>
            <person name="Sichtig H."/>
        </authorList>
    </citation>
    <scope>NUCLEOTIDE SEQUENCE [LARGE SCALE GENOMIC DNA]</scope>
    <source>
        <strain evidence="5">FDAARGOS_360</strain>
    </source>
</reference>
<dbReference type="EMBL" id="RHLD01000027">
    <property type="protein sequence ID" value="TPP55332.1"/>
    <property type="molecule type" value="Genomic_DNA"/>
</dbReference>
<dbReference type="VEuPathDB" id="TriTrypDB:LdBPK_180100.1"/>
<reference evidence="3" key="3">
    <citation type="submission" date="2019-02" db="EMBL/GenBank/DDBJ databases">
        <title>FDA dAtabase for Regulatory Grade micrObial Sequences (FDA-ARGOS): Supporting development and validation of Infectious Disease Dx tests.</title>
        <authorList>
            <person name="Duncan R."/>
            <person name="Fisher C."/>
            <person name="Tallon L.J."/>
            <person name="Sadzewicz L."/>
            <person name="Sengamalay N."/>
            <person name="Ott S."/>
            <person name="Godinez A."/>
            <person name="Nagaraj S."/>
            <person name="Nadendla S."/>
            <person name="Sichtig H."/>
        </authorList>
    </citation>
    <scope>NUCLEOTIDE SEQUENCE</scope>
    <source>
        <strain evidence="3">FDAARGOS_360</strain>
        <strain evidence="2">FDAARGOS_361</strain>
    </source>
</reference>
<evidence type="ECO:0000256" key="1">
    <source>
        <dbReference type="SAM" id="MobiDB-lite"/>
    </source>
</evidence>
<proteinExistence type="predicted"/>
<gene>
    <name evidence="3" type="ORF">CGC20_39665</name>
    <name evidence="2" type="ORF">CGC21_3470</name>
</gene>
<evidence type="ECO:0000313" key="2">
    <source>
        <dbReference type="EMBL" id="TPP53317.1"/>
    </source>
</evidence>
<dbReference type="EMBL" id="RHLC01000019">
    <property type="protein sequence ID" value="TPP53317.1"/>
    <property type="molecule type" value="Genomic_DNA"/>
</dbReference>
<dbReference type="VEuPathDB" id="TriTrypDB:LDHU3_18.0110"/>
<protein>
    <submittedName>
        <fullName evidence="3">Uncharacterized protein</fullName>
    </submittedName>
</protein>
<evidence type="ECO:0000313" key="5">
    <source>
        <dbReference type="Proteomes" id="UP000318821"/>
    </source>
</evidence>
<evidence type="ECO:0000313" key="3">
    <source>
        <dbReference type="EMBL" id="TPP55332.1"/>
    </source>
</evidence>
<dbReference type="Proteomes" id="UP000318821">
    <property type="component" value="Unassembled WGS sequence"/>
</dbReference>
<dbReference type="AlphaFoldDB" id="A0A504Y1K2"/>
<dbReference type="Proteomes" id="UP000318447">
    <property type="component" value="Unassembled WGS sequence"/>
</dbReference>
<evidence type="ECO:0000313" key="4">
    <source>
        <dbReference type="Proteomes" id="UP000318447"/>
    </source>
</evidence>